<gene>
    <name evidence="2" type="ORF">O181_103824</name>
</gene>
<feature type="region of interest" description="Disordered" evidence="1">
    <location>
        <begin position="56"/>
        <end position="143"/>
    </location>
</feature>
<evidence type="ECO:0000256" key="1">
    <source>
        <dbReference type="SAM" id="MobiDB-lite"/>
    </source>
</evidence>
<reference evidence="2" key="1">
    <citation type="submission" date="2021-03" db="EMBL/GenBank/DDBJ databases">
        <title>Draft genome sequence of rust myrtle Austropuccinia psidii MF-1, a brazilian biotype.</title>
        <authorList>
            <person name="Quecine M.C."/>
            <person name="Pachon D.M.R."/>
            <person name="Bonatelli M.L."/>
            <person name="Correr F.H."/>
            <person name="Franceschini L.M."/>
            <person name="Leite T.F."/>
            <person name="Margarido G.R.A."/>
            <person name="Almeida C.A."/>
            <person name="Ferrarezi J.A."/>
            <person name="Labate C.A."/>
        </authorList>
    </citation>
    <scope>NUCLEOTIDE SEQUENCE</scope>
    <source>
        <strain evidence="2">MF-1</strain>
    </source>
</reference>
<keyword evidence="3" id="KW-1185">Reference proteome</keyword>
<proteinExistence type="predicted"/>
<comment type="caution">
    <text evidence="2">The sequence shown here is derived from an EMBL/GenBank/DDBJ whole genome shotgun (WGS) entry which is preliminary data.</text>
</comment>
<dbReference type="Proteomes" id="UP000765509">
    <property type="component" value="Unassembled WGS sequence"/>
</dbReference>
<feature type="compositionally biased region" description="Basic and acidic residues" evidence="1">
    <location>
        <begin position="65"/>
        <end position="77"/>
    </location>
</feature>
<organism evidence="2 3">
    <name type="scientific">Austropuccinia psidii MF-1</name>
    <dbReference type="NCBI Taxonomy" id="1389203"/>
    <lineage>
        <taxon>Eukaryota</taxon>
        <taxon>Fungi</taxon>
        <taxon>Dikarya</taxon>
        <taxon>Basidiomycota</taxon>
        <taxon>Pucciniomycotina</taxon>
        <taxon>Pucciniomycetes</taxon>
        <taxon>Pucciniales</taxon>
        <taxon>Sphaerophragmiaceae</taxon>
        <taxon>Austropuccinia</taxon>
    </lineage>
</organism>
<feature type="compositionally biased region" description="Low complexity" evidence="1">
    <location>
        <begin position="9"/>
        <end position="20"/>
    </location>
</feature>
<accession>A0A9Q3PJK9</accession>
<evidence type="ECO:0000313" key="2">
    <source>
        <dbReference type="EMBL" id="MBW0564109.1"/>
    </source>
</evidence>
<feature type="region of interest" description="Disordered" evidence="1">
    <location>
        <begin position="1"/>
        <end position="20"/>
    </location>
</feature>
<protein>
    <submittedName>
        <fullName evidence="2">Uncharacterized protein</fullName>
    </submittedName>
</protein>
<sequence length="143" mass="16299">MNQNGHSPSSKSQQNSSIKNILDPMIVTELQKNLSQKDHLISHLLERVQAMELQIQNKTSTETLKTPKVDSSTKEIRGNQYKESIQESQSRRTSKTSRGSFLNKRKTLKAQALQKMHDKQTKKSPLQMITKDYPAGFENTKVS</sequence>
<evidence type="ECO:0000313" key="3">
    <source>
        <dbReference type="Proteomes" id="UP000765509"/>
    </source>
</evidence>
<dbReference type="EMBL" id="AVOT02075336">
    <property type="protein sequence ID" value="MBW0564109.1"/>
    <property type="molecule type" value="Genomic_DNA"/>
</dbReference>
<name>A0A9Q3PJK9_9BASI</name>
<dbReference type="AlphaFoldDB" id="A0A9Q3PJK9"/>